<comment type="caution">
    <text evidence="5">The sequence shown here is derived from an EMBL/GenBank/DDBJ whole genome shotgun (WGS) entry which is preliminary data.</text>
</comment>
<evidence type="ECO:0000313" key="5">
    <source>
        <dbReference type="EMBL" id="OEL28709.1"/>
    </source>
</evidence>
<proteinExistence type="predicted"/>
<dbReference type="Pfam" id="PF08879">
    <property type="entry name" value="WRC"/>
    <property type="match status" value="1"/>
</dbReference>
<evidence type="ECO:0000313" key="6">
    <source>
        <dbReference type="Proteomes" id="UP000095767"/>
    </source>
</evidence>
<dbReference type="AlphaFoldDB" id="A0A1E5VUE3"/>
<feature type="region of interest" description="Disordered" evidence="3">
    <location>
        <begin position="115"/>
        <end position="163"/>
    </location>
</feature>
<feature type="compositionally biased region" description="Pro residues" evidence="3">
    <location>
        <begin position="16"/>
        <end position="35"/>
    </location>
</feature>
<evidence type="ECO:0000256" key="3">
    <source>
        <dbReference type="SAM" id="MobiDB-lite"/>
    </source>
</evidence>
<evidence type="ECO:0000256" key="1">
    <source>
        <dbReference type="ARBA" id="ARBA00023242"/>
    </source>
</evidence>
<sequence>MGARRKWANGTQHQCPPSPPPGFRSPPLELLPPPHLVSCSTHKSRGKGSLLSPNAASGERYELSRSPWDLIAELSLSDPQVEDDLLDRYFIPVTTRASWLFSATLPAVSTKKKKLAADRAQQRPEVTKKAAMSKEKENQECGQAKKKANVMQEEEDQKEESQVWNCKKNDGKRWQCHRKVNRPNSLCGYHSVQKRSYLNPDFASTMEEEASMGAPLPAASKRSTGSKP</sequence>
<keyword evidence="1" id="KW-0539">Nucleus</keyword>
<keyword evidence="6" id="KW-1185">Reference proteome</keyword>
<dbReference type="PANTHER" id="PTHR34680:SF3">
    <property type="entry name" value="EXPRESSED PROTEIN"/>
    <property type="match status" value="1"/>
</dbReference>
<comment type="caution">
    <text evidence="2">Lacks conserved residue(s) required for the propagation of feature annotation.</text>
</comment>
<dbReference type="Proteomes" id="UP000095767">
    <property type="component" value="Unassembled WGS sequence"/>
</dbReference>
<dbReference type="PANTHER" id="PTHR34680">
    <property type="entry name" value="EXPRESSED PROTEIN"/>
    <property type="match status" value="1"/>
</dbReference>
<gene>
    <name evidence="5" type="ORF">BAE44_0010272</name>
</gene>
<accession>A0A1E5VUE3</accession>
<name>A0A1E5VUE3_9POAL</name>
<feature type="domain" description="WRC" evidence="4">
    <location>
        <begin position="160"/>
        <end position="204"/>
    </location>
</feature>
<feature type="region of interest" description="Disordered" evidence="3">
    <location>
        <begin position="207"/>
        <end position="228"/>
    </location>
</feature>
<feature type="compositionally biased region" description="Basic and acidic residues" evidence="3">
    <location>
        <begin position="115"/>
        <end position="139"/>
    </location>
</feature>
<dbReference type="EMBL" id="LWDX02029286">
    <property type="protein sequence ID" value="OEL28709.1"/>
    <property type="molecule type" value="Genomic_DNA"/>
</dbReference>
<reference evidence="5 6" key="1">
    <citation type="submission" date="2016-09" db="EMBL/GenBank/DDBJ databases">
        <title>The draft genome of Dichanthelium oligosanthes: A C3 panicoid grass species.</title>
        <authorList>
            <person name="Studer A.J."/>
            <person name="Schnable J.C."/>
            <person name="Brutnell T.P."/>
        </authorList>
    </citation>
    <scope>NUCLEOTIDE SEQUENCE [LARGE SCALE GENOMIC DNA]</scope>
    <source>
        <strain evidence="6">cv. Kellogg 1175</strain>
        <tissue evidence="5">Leaf</tissue>
    </source>
</reference>
<evidence type="ECO:0000256" key="2">
    <source>
        <dbReference type="PROSITE-ProRule" id="PRU01002"/>
    </source>
</evidence>
<evidence type="ECO:0000259" key="4">
    <source>
        <dbReference type="PROSITE" id="PS51667"/>
    </source>
</evidence>
<dbReference type="OrthoDB" id="787182at2759"/>
<organism evidence="5 6">
    <name type="scientific">Dichanthelium oligosanthes</name>
    <dbReference type="NCBI Taxonomy" id="888268"/>
    <lineage>
        <taxon>Eukaryota</taxon>
        <taxon>Viridiplantae</taxon>
        <taxon>Streptophyta</taxon>
        <taxon>Embryophyta</taxon>
        <taxon>Tracheophyta</taxon>
        <taxon>Spermatophyta</taxon>
        <taxon>Magnoliopsida</taxon>
        <taxon>Liliopsida</taxon>
        <taxon>Poales</taxon>
        <taxon>Poaceae</taxon>
        <taxon>PACMAD clade</taxon>
        <taxon>Panicoideae</taxon>
        <taxon>Panicodae</taxon>
        <taxon>Paniceae</taxon>
        <taxon>Dichantheliinae</taxon>
        <taxon>Dichanthelium</taxon>
    </lineage>
</organism>
<dbReference type="PROSITE" id="PS51667">
    <property type="entry name" value="WRC"/>
    <property type="match status" value="1"/>
</dbReference>
<protein>
    <recommendedName>
        <fullName evidence="4">WRC domain-containing protein</fullName>
    </recommendedName>
</protein>
<feature type="region of interest" description="Disordered" evidence="3">
    <location>
        <begin position="1"/>
        <end position="59"/>
    </location>
</feature>
<dbReference type="InterPro" id="IPR014977">
    <property type="entry name" value="WRC_dom"/>
</dbReference>